<organism evidence="2">
    <name type="scientific">hydrothermal vent metagenome</name>
    <dbReference type="NCBI Taxonomy" id="652676"/>
    <lineage>
        <taxon>unclassified sequences</taxon>
        <taxon>metagenomes</taxon>
        <taxon>ecological metagenomes</taxon>
    </lineage>
</organism>
<keyword evidence="1" id="KW-0812">Transmembrane</keyword>
<keyword evidence="1" id="KW-1133">Transmembrane helix</keyword>
<feature type="transmembrane region" description="Helical" evidence="1">
    <location>
        <begin position="53"/>
        <end position="76"/>
    </location>
</feature>
<dbReference type="EMBL" id="UOET01000244">
    <property type="protein sequence ID" value="VAW28475.1"/>
    <property type="molecule type" value="Genomic_DNA"/>
</dbReference>
<keyword evidence="1" id="KW-0472">Membrane</keyword>
<feature type="transmembrane region" description="Helical" evidence="1">
    <location>
        <begin position="96"/>
        <end position="114"/>
    </location>
</feature>
<proteinExistence type="predicted"/>
<sequence>MYFWANKKIMYHLVLNIHIWTSVLFMVISIVLSVMVTRGFFLKKELYGKTCIYLENSFILLLYLGLILGFILYFFMEPANKYAIQSVAEVNRILSLRFWSIEHFSVMLFALILAQIGKIFTSKSISHHAKFKYAMIYYGAATIATLISLSFYLANR</sequence>
<accession>A0A3B0UBY5</accession>
<protein>
    <submittedName>
        <fullName evidence="2">Uncharacterized protein</fullName>
    </submittedName>
</protein>
<evidence type="ECO:0000256" key="1">
    <source>
        <dbReference type="SAM" id="Phobius"/>
    </source>
</evidence>
<name>A0A3B0UBY5_9ZZZZ</name>
<evidence type="ECO:0000313" key="2">
    <source>
        <dbReference type="EMBL" id="VAW28475.1"/>
    </source>
</evidence>
<feature type="transmembrane region" description="Helical" evidence="1">
    <location>
        <begin position="20"/>
        <end position="41"/>
    </location>
</feature>
<dbReference type="AlphaFoldDB" id="A0A3B0UBY5"/>
<reference evidence="2" key="1">
    <citation type="submission" date="2018-06" db="EMBL/GenBank/DDBJ databases">
        <authorList>
            <person name="Zhirakovskaya E."/>
        </authorList>
    </citation>
    <scope>NUCLEOTIDE SEQUENCE</scope>
</reference>
<feature type="transmembrane region" description="Helical" evidence="1">
    <location>
        <begin position="135"/>
        <end position="154"/>
    </location>
</feature>
<gene>
    <name evidence="2" type="ORF">MNBD_BACTEROID07-1290</name>
</gene>